<gene>
    <name evidence="2" type="ORF">BDP27DRAFT_1420261</name>
</gene>
<feature type="region of interest" description="Disordered" evidence="1">
    <location>
        <begin position="323"/>
        <end position="426"/>
    </location>
</feature>
<evidence type="ECO:0000313" key="2">
    <source>
        <dbReference type="EMBL" id="KAF9070215.1"/>
    </source>
</evidence>
<protein>
    <submittedName>
        <fullName evidence="2">Uncharacterized protein</fullName>
    </submittedName>
</protein>
<feature type="compositionally biased region" description="Basic residues" evidence="1">
    <location>
        <begin position="453"/>
        <end position="466"/>
    </location>
</feature>
<dbReference type="AlphaFoldDB" id="A0A9P5U7R8"/>
<feature type="compositionally biased region" description="Low complexity" evidence="1">
    <location>
        <begin position="366"/>
        <end position="384"/>
    </location>
</feature>
<name>A0A9P5U7R8_9AGAR</name>
<feature type="region of interest" description="Disordered" evidence="1">
    <location>
        <begin position="449"/>
        <end position="533"/>
    </location>
</feature>
<feature type="compositionally biased region" description="Basic and acidic residues" evidence="1">
    <location>
        <begin position="394"/>
        <end position="412"/>
    </location>
</feature>
<organism evidence="2 3">
    <name type="scientific">Rhodocollybia butyracea</name>
    <dbReference type="NCBI Taxonomy" id="206335"/>
    <lineage>
        <taxon>Eukaryota</taxon>
        <taxon>Fungi</taxon>
        <taxon>Dikarya</taxon>
        <taxon>Basidiomycota</taxon>
        <taxon>Agaricomycotina</taxon>
        <taxon>Agaricomycetes</taxon>
        <taxon>Agaricomycetidae</taxon>
        <taxon>Agaricales</taxon>
        <taxon>Marasmiineae</taxon>
        <taxon>Omphalotaceae</taxon>
        <taxon>Rhodocollybia</taxon>
    </lineage>
</organism>
<feature type="compositionally biased region" description="Basic and acidic residues" evidence="1">
    <location>
        <begin position="479"/>
        <end position="492"/>
    </location>
</feature>
<keyword evidence="3" id="KW-1185">Reference proteome</keyword>
<comment type="caution">
    <text evidence="2">The sequence shown here is derived from an EMBL/GenBank/DDBJ whole genome shotgun (WGS) entry which is preliminary data.</text>
</comment>
<feature type="compositionally biased region" description="Basic and acidic residues" evidence="1">
    <location>
        <begin position="524"/>
        <end position="533"/>
    </location>
</feature>
<evidence type="ECO:0000256" key="1">
    <source>
        <dbReference type="SAM" id="MobiDB-lite"/>
    </source>
</evidence>
<accession>A0A9P5U7R8</accession>
<sequence>MNSNSSAMLTSIAQLAERARSFAAFWRRMGGNIDDPKYVAALSDIFRVEFRDLLHGPCQRIHITASMAKQTMDRTVTDTPVDSPQQWNLDAGMGDLHHSVSRWACSLPAIESIAPFRTPIKSPPTSPSIASQLPLSSHHSKIVSKSLTPHSTLLPTLLSPTMAQTRRMDKNSAVNSAKTRGGKARALKVGAAKQFIMESVTIPVAPVRRAPKRKGAAGKTIEARIPTPVNELSAPAAQTTARSEDVSKVLRDGWKLIQQYFDDKVGAMAVSDYIDAVTDTASKAELQDGFSAAISCEDSKGRQTVVEAIEEKLKLLDNSTIPKPAKVAPKKKKRTAFQPHFAGPAKGSASRTPNHHSPTPFPSPRLPSGSPSPTCLHLASSSLPPSSPCPMDLPPDHESMRQSFCGDKESKVEATPVQRKMAKGKAPVLVASVEKPVVSREAAKDIEVEPTTKLKKGKSNKGKGKAHAPAAQESEEDPDASKETNKENKADPDPPATKPKKGNEKSKGKGKAASADQQEEDKSDLEGVKKPGRLSKETIEQAYALCQAYHDELKVLAQREGKSVAALLSAVGDTVLDSRSLNPWNAFPAGSVVTLTGFASLMLTEKGSALNAKA</sequence>
<evidence type="ECO:0000313" key="3">
    <source>
        <dbReference type="Proteomes" id="UP000772434"/>
    </source>
</evidence>
<dbReference type="EMBL" id="JADNRY010000043">
    <property type="protein sequence ID" value="KAF9070215.1"/>
    <property type="molecule type" value="Genomic_DNA"/>
</dbReference>
<proteinExistence type="predicted"/>
<reference evidence="2" key="1">
    <citation type="submission" date="2020-11" db="EMBL/GenBank/DDBJ databases">
        <authorList>
            <consortium name="DOE Joint Genome Institute"/>
            <person name="Ahrendt S."/>
            <person name="Riley R."/>
            <person name="Andreopoulos W."/>
            <person name="Labutti K."/>
            <person name="Pangilinan J."/>
            <person name="Ruiz-Duenas F.J."/>
            <person name="Barrasa J.M."/>
            <person name="Sanchez-Garcia M."/>
            <person name="Camarero S."/>
            <person name="Miyauchi S."/>
            <person name="Serrano A."/>
            <person name="Linde D."/>
            <person name="Babiker R."/>
            <person name="Drula E."/>
            <person name="Ayuso-Fernandez I."/>
            <person name="Pacheco R."/>
            <person name="Padilla G."/>
            <person name="Ferreira P."/>
            <person name="Barriuso J."/>
            <person name="Kellner H."/>
            <person name="Castanera R."/>
            <person name="Alfaro M."/>
            <person name="Ramirez L."/>
            <person name="Pisabarro A.G."/>
            <person name="Kuo A."/>
            <person name="Tritt A."/>
            <person name="Lipzen A."/>
            <person name="He G."/>
            <person name="Yan M."/>
            <person name="Ng V."/>
            <person name="Cullen D."/>
            <person name="Martin F."/>
            <person name="Rosso M.-N."/>
            <person name="Henrissat B."/>
            <person name="Hibbett D."/>
            <person name="Martinez A.T."/>
            <person name="Grigoriev I.V."/>
        </authorList>
    </citation>
    <scope>NUCLEOTIDE SEQUENCE</scope>
    <source>
        <strain evidence="2">AH 40177</strain>
    </source>
</reference>
<dbReference type="Proteomes" id="UP000772434">
    <property type="component" value="Unassembled WGS sequence"/>
</dbReference>